<dbReference type="EMBL" id="UINC01180549">
    <property type="protein sequence ID" value="SVD89806.1"/>
    <property type="molecule type" value="Genomic_DNA"/>
</dbReference>
<reference evidence="1" key="1">
    <citation type="submission" date="2018-05" db="EMBL/GenBank/DDBJ databases">
        <authorList>
            <person name="Lanie J.A."/>
            <person name="Ng W.-L."/>
            <person name="Kazmierczak K.M."/>
            <person name="Andrzejewski T.M."/>
            <person name="Davidsen T.M."/>
            <person name="Wayne K.J."/>
            <person name="Tettelin H."/>
            <person name="Glass J.I."/>
            <person name="Rusch D."/>
            <person name="Podicherti R."/>
            <person name="Tsui H.-C.T."/>
            <person name="Winkler M.E."/>
        </authorList>
    </citation>
    <scope>NUCLEOTIDE SEQUENCE</scope>
</reference>
<feature type="non-terminal residue" evidence="1">
    <location>
        <position position="30"/>
    </location>
</feature>
<accession>A0A382Z2T1</accession>
<dbReference type="AlphaFoldDB" id="A0A382Z2T1"/>
<organism evidence="1">
    <name type="scientific">marine metagenome</name>
    <dbReference type="NCBI Taxonomy" id="408172"/>
    <lineage>
        <taxon>unclassified sequences</taxon>
        <taxon>metagenomes</taxon>
        <taxon>ecological metagenomes</taxon>
    </lineage>
</organism>
<evidence type="ECO:0000313" key="1">
    <source>
        <dbReference type="EMBL" id="SVD89806.1"/>
    </source>
</evidence>
<gene>
    <name evidence="1" type="ORF">METZ01_LOCUS442660</name>
</gene>
<sequence>MGVDTIAIPRPLLIFGKLSALENILLPGLD</sequence>
<proteinExistence type="predicted"/>
<protein>
    <submittedName>
        <fullName evidence="1">Uncharacterized protein</fullName>
    </submittedName>
</protein>
<name>A0A382Z2T1_9ZZZZ</name>